<dbReference type="InterPro" id="IPR021109">
    <property type="entry name" value="Peptidase_aspartic_dom_sf"/>
</dbReference>
<name>A0AAV0XU80_9HEMI</name>
<keyword evidence="16" id="KW-1185">Reference proteome</keyword>
<evidence type="ECO:0000259" key="14">
    <source>
        <dbReference type="PROSITE" id="PS50994"/>
    </source>
</evidence>
<dbReference type="GO" id="GO:0004190">
    <property type="term" value="F:aspartic-type endopeptidase activity"/>
    <property type="evidence" value="ECO:0007669"/>
    <property type="project" value="UniProtKB-KW"/>
</dbReference>
<keyword evidence="11" id="KW-0862">Zinc</keyword>
<dbReference type="InterPro" id="IPR000477">
    <property type="entry name" value="RT_dom"/>
</dbReference>
<dbReference type="PROSITE" id="PS50994">
    <property type="entry name" value="INTEGRASE"/>
    <property type="match status" value="1"/>
</dbReference>
<dbReference type="PROSITE" id="PS50158">
    <property type="entry name" value="ZF_CCHC"/>
    <property type="match status" value="2"/>
</dbReference>
<evidence type="ECO:0000256" key="4">
    <source>
        <dbReference type="ARBA" id="ARBA00022695"/>
    </source>
</evidence>
<dbReference type="CDD" id="cd01647">
    <property type="entry name" value="RT_LTR"/>
    <property type="match status" value="1"/>
</dbReference>
<dbReference type="CDD" id="cd09274">
    <property type="entry name" value="RNase_HI_RT_Ty3"/>
    <property type="match status" value="1"/>
</dbReference>
<dbReference type="InterPro" id="IPR041588">
    <property type="entry name" value="Integrase_H2C2"/>
</dbReference>
<evidence type="ECO:0000259" key="13">
    <source>
        <dbReference type="PROSITE" id="PS50878"/>
    </source>
</evidence>
<keyword evidence="10" id="KW-0511">Multifunctional enzyme</keyword>
<dbReference type="GO" id="GO:0003964">
    <property type="term" value="F:RNA-directed DNA polymerase activity"/>
    <property type="evidence" value="ECO:0007669"/>
    <property type="project" value="UniProtKB-KW"/>
</dbReference>
<dbReference type="InterPro" id="IPR012337">
    <property type="entry name" value="RNaseH-like_sf"/>
</dbReference>
<dbReference type="Gene3D" id="3.10.10.10">
    <property type="entry name" value="HIV Type 1 Reverse Transcriptase, subunit A, domain 1"/>
    <property type="match status" value="1"/>
</dbReference>
<dbReference type="InterPro" id="IPR001878">
    <property type="entry name" value="Znf_CCHC"/>
</dbReference>
<feature type="domain" description="Reverse transcriptase" evidence="13">
    <location>
        <begin position="480"/>
        <end position="660"/>
    </location>
</feature>
<protein>
    <recommendedName>
        <fullName evidence="1">RNA-directed DNA polymerase</fullName>
        <ecNumber evidence="1">2.7.7.49</ecNumber>
    </recommendedName>
</protein>
<dbReference type="InterPro" id="IPR036875">
    <property type="entry name" value="Znf_CCHC_sf"/>
</dbReference>
<feature type="domain" description="Integrase catalytic" evidence="14">
    <location>
        <begin position="1000"/>
        <end position="1158"/>
    </location>
</feature>
<dbReference type="Gene3D" id="3.30.70.270">
    <property type="match status" value="2"/>
</dbReference>
<dbReference type="InterPro" id="IPR043502">
    <property type="entry name" value="DNA/RNA_pol_sf"/>
</dbReference>
<dbReference type="Gene3D" id="3.30.420.10">
    <property type="entry name" value="Ribonuclease H-like superfamily/Ribonuclease H"/>
    <property type="match status" value="1"/>
</dbReference>
<dbReference type="PROSITE" id="PS50878">
    <property type="entry name" value="RT_POL"/>
    <property type="match status" value="1"/>
</dbReference>
<dbReference type="PANTHER" id="PTHR37984:SF5">
    <property type="entry name" value="PROTEIN NYNRIN-LIKE"/>
    <property type="match status" value="1"/>
</dbReference>
<evidence type="ECO:0000256" key="6">
    <source>
        <dbReference type="ARBA" id="ARBA00022750"/>
    </source>
</evidence>
<dbReference type="Pfam" id="PF00078">
    <property type="entry name" value="RVT_1"/>
    <property type="match status" value="1"/>
</dbReference>
<keyword evidence="3" id="KW-0808">Transferase</keyword>
<dbReference type="GO" id="GO:0004519">
    <property type="term" value="F:endonuclease activity"/>
    <property type="evidence" value="ECO:0007669"/>
    <property type="project" value="UniProtKB-KW"/>
</dbReference>
<keyword evidence="2" id="KW-0645">Protease</keyword>
<evidence type="ECO:0000256" key="5">
    <source>
        <dbReference type="ARBA" id="ARBA00022722"/>
    </source>
</evidence>
<dbReference type="CDD" id="cd00303">
    <property type="entry name" value="retropepsin_like"/>
    <property type="match status" value="1"/>
</dbReference>
<evidence type="ECO:0000313" key="15">
    <source>
        <dbReference type="EMBL" id="CAI6370781.1"/>
    </source>
</evidence>
<gene>
    <name evidence="15" type="ORF">MEUPH1_LOCUS24865</name>
</gene>
<accession>A0AAV0XU80</accession>
<dbReference type="EMBL" id="CARXXK010000560">
    <property type="protein sequence ID" value="CAI6370781.1"/>
    <property type="molecule type" value="Genomic_DNA"/>
</dbReference>
<proteinExistence type="predicted"/>
<evidence type="ECO:0000256" key="3">
    <source>
        <dbReference type="ARBA" id="ARBA00022679"/>
    </source>
</evidence>
<sequence length="1297" mass="147934">MAPRTPKTRKAKANARTNETTVAIEEKDTVNQVRESIKFHDVRESLNVFTGDDTYSIIKWIEDLEEMSEVCGWSDVELFIYSKRLLSRTAALYLRSETGIKSWNLMRECLMNEFRNNLTSADVHRQLTARIKNNDESHQQYLFKMMEIAKQGDVSEDSLLDYVIAGIQDSEVNKALLYGATTISEFKIKLQLYVKMKSRMHISESGISKVFNGAASNHNAGNIKQNSMSGVANTIIRCYNCGSKTHQHRECPDLDKGPKCFACRSFGHKSTECPDKETQTKQVNNDEKPQVYQVNAINTNERIFKEINVLGIQTLALIDTGCDLNLCRQSLIKGIDAVNAEVSLSGPAGTMFCTKKKFITELEVDNATYTVEVYSVPDEDIMCDFIIGRSLFQTNAELKISPGVIEINKITIETSEFDVGSREHYPVIKSMIANYVPCATETTPIKTKIIVSDEEPIYQRSRRLSPKEKAIVESQVEEWIKEGIIRPSCSDYASPIVIVPKKDGSFRVCVDYCRLNNKIIKDRYPLPLIEDQLDKLQGARIFSTLDLKNGFFHVAMDEESIKYTSFITPEAQYEFMKTPFGLCIAPPIFQRFINHVFKDIMRMGYLLIYMDDLVIISSTVEENIERLKIVLRTTANHGLKINWKKCQFLKKEIDYLGYRIKHNKLSPSPLKLAAVVKYPRLQNAKHIQSFLGLTGYFRKFIKDYALIARPLSEILKKSIPFVIGPQQESAFNMLKKKLTEAPVLGIFNPEAVTEVHTDASMYGFGAILLQKDSDNLLHPIYFMSKKTTQAQQRYHSYELEILAIVEAVKKFRSYLLGLQFKIVTDCAAFTKTLEKRELATRVARWALLLSEFNYTIEHRAGSNMAHVDALSRYPICMNINSEFIAQLQKAQQNDIEVKTLTSEARMNGCGSYIVENDLLYETRDDRKLLVIPKGMQKELIRNAHNVGHFGVKKVVELLDREYSISNILEKVERFIQNCVPCILINRKQGKQEGFLNTIDKGDLPLHTWHIDFLGPLTNTPRGYKHILVIIDAFTKFCWLFPTRSTTSKEVVDKMNILQATFGNPTRLISDRGAAFTSGEFKKYCSDSHIYHVQITTGMPRGNGQVERLNDTIATVVAKLTIDDPGQWFKYVPRVQMALNSSWQRSINMTPFKLTFGTEMKHPDLLPLCSLIKEEYAKSFLEKREAERQEAKQCILKAQQEQKKTFDHRRVAATDYRIGDLVAIKRTQFLPLSKIKSKYLGPYRITGRCGPNRYAVWKVGSGEGPEKTSTGTDYMKKWKNCLTSDEDDEDSVSEADSA</sequence>
<keyword evidence="11" id="KW-0479">Metal-binding</keyword>
<keyword evidence="4" id="KW-0548">Nucleotidyltransferase</keyword>
<evidence type="ECO:0000256" key="9">
    <source>
        <dbReference type="ARBA" id="ARBA00023125"/>
    </source>
</evidence>
<dbReference type="SUPFAM" id="SSF53098">
    <property type="entry name" value="Ribonuclease H-like"/>
    <property type="match status" value="1"/>
</dbReference>
<dbReference type="SUPFAM" id="SSF50630">
    <property type="entry name" value="Acid proteases"/>
    <property type="match status" value="1"/>
</dbReference>
<reference evidence="15 16" key="1">
    <citation type="submission" date="2023-01" db="EMBL/GenBank/DDBJ databases">
        <authorList>
            <person name="Whitehead M."/>
        </authorList>
    </citation>
    <scope>NUCLEOTIDE SEQUENCE [LARGE SCALE GENOMIC DNA]</scope>
</reference>
<keyword evidence="9" id="KW-0238">DNA-binding</keyword>
<dbReference type="InterPro" id="IPR001584">
    <property type="entry name" value="Integrase_cat-core"/>
</dbReference>
<dbReference type="InterPro" id="IPR043128">
    <property type="entry name" value="Rev_trsase/Diguanyl_cyclase"/>
</dbReference>
<comment type="caution">
    <text evidence="15">The sequence shown here is derived from an EMBL/GenBank/DDBJ whole genome shotgun (WGS) entry which is preliminary data.</text>
</comment>
<dbReference type="EC" id="2.7.7.49" evidence="1"/>
<evidence type="ECO:0000256" key="7">
    <source>
        <dbReference type="ARBA" id="ARBA00022759"/>
    </source>
</evidence>
<keyword evidence="7" id="KW-0378">Hydrolase</keyword>
<evidence type="ECO:0000313" key="16">
    <source>
        <dbReference type="Proteomes" id="UP001160148"/>
    </source>
</evidence>
<dbReference type="InterPro" id="IPR036397">
    <property type="entry name" value="RNaseH_sf"/>
</dbReference>
<dbReference type="Pfam" id="PF00665">
    <property type="entry name" value="rve"/>
    <property type="match status" value="1"/>
</dbReference>
<evidence type="ECO:0000256" key="8">
    <source>
        <dbReference type="ARBA" id="ARBA00022918"/>
    </source>
</evidence>
<evidence type="ECO:0000259" key="12">
    <source>
        <dbReference type="PROSITE" id="PS50158"/>
    </source>
</evidence>
<dbReference type="PANTHER" id="PTHR37984">
    <property type="entry name" value="PROTEIN CBG26694"/>
    <property type="match status" value="1"/>
</dbReference>
<evidence type="ECO:0000256" key="10">
    <source>
        <dbReference type="ARBA" id="ARBA00023268"/>
    </source>
</evidence>
<dbReference type="SUPFAM" id="SSF57756">
    <property type="entry name" value="Retrovirus zinc finger-like domains"/>
    <property type="match status" value="1"/>
</dbReference>
<keyword evidence="8" id="KW-0695">RNA-directed DNA polymerase</keyword>
<dbReference type="Pfam" id="PF17921">
    <property type="entry name" value="Integrase_H2C2"/>
    <property type="match status" value="1"/>
</dbReference>
<dbReference type="FunFam" id="3.10.20.370:FF:000001">
    <property type="entry name" value="Retrovirus-related Pol polyprotein from transposon 17.6-like protein"/>
    <property type="match status" value="1"/>
</dbReference>
<keyword evidence="5" id="KW-0540">Nuclease</keyword>
<keyword evidence="11" id="KW-0863">Zinc-finger</keyword>
<keyword evidence="7" id="KW-0255">Endonuclease</keyword>
<feature type="domain" description="CCHC-type" evidence="12">
    <location>
        <begin position="259"/>
        <end position="275"/>
    </location>
</feature>
<dbReference type="GO" id="GO:0042575">
    <property type="term" value="C:DNA polymerase complex"/>
    <property type="evidence" value="ECO:0007669"/>
    <property type="project" value="UniProtKB-ARBA"/>
</dbReference>
<dbReference type="GO" id="GO:0006508">
    <property type="term" value="P:proteolysis"/>
    <property type="evidence" value="ECO:0007669"/>
    <property type="project" value="UniProtKB-KW"/>
</dbReference>
<dbReference type="SUPFAM" id="SSF56672">
    <property type="entry name" value="DNA/RNA polymerases"/>
    <property type="match status" value="1"/>
</dbReference>
<dbReference type="SMART" id="SM00343">
    <property type="entry name" value="ZnF_C2HC"/>
    <property type="match status" value="2"/>
</dbReference>
<dbReference type="InterPro" id="IPR050951">
    <property type="entry name" value="Retrovirus_Pol_polyprotein"/>
</dbReference>
<feature type="domain" description="CCHC-type" evidence="12">
    <location>
        <begin position="237"/>
        <end position="253"/>
    </location>
</feature>
<evidence type="ECO:0000256" key="2">
    <source>
        <dbReference type="ARBA" id="ARBA00022670"/>
    </source>
</evidence>
<dbReference type="FunFam" id="3.30.70.270:FF:000020">
    <property type="entry name" value="Transposon Tf2-6 polyprotein-like Protein"/>
    <property type="match status" value="1"/>
</dbReference>
<dbReference type="Gene3D" id="4.10.60.10">
    <property type="entry name" value="Zinc finger, CCHC-type"/>
    <property type="match status" value="1"/>
</dbReference>
<keyword evidence="6" id="KW-0064">Aspartyl protease</keyword>
<dbReference type="GO" id="GO:0015074">
    <property type="term" value="P:DNA integration"/>
    <property type="evidence" value="ECO:0007669"/>
    <property type="project" value="InterPro"/>
</dbReference>
<dbReference type="Proteomes" id="UP001160148">
    <property type="component" value="Unassembled WGS sequence"/>
</dbReference>
<dbReference type="InterPro" id="IPR041577">
    <property type="entry name" value="RT_RNaseH_2"/>
</dbReference>
<dbReference type="Gene3D" id="1.10.340.70">
    <property type="match status" value="1"/>
</dbReference>
<dbReference type="GO" id="GO:0003677">
    <property type="term" value="F:DNA binding"/>
    <property type="evidence" value="ECO:0007669"/>
    <property type="project" value="UniProtKB-KW"/>
</dbReference>
<evidence type="ECO:0000256" key="11">
    <source>
        <dbReference type="PROSITE-ProRule" id="PRU00047"/>
    </source>
</evidence>
<dbReference type="GO" id="GO:0008270">
    <property type="term" value="F:zinc ion binding"/>
    <property type="evidence" value="ECO:0007669"/>
    <property type="project" value="UniProtKB-KW"/>
</dbReference>
<dbReference type="Pfam" id="PF17919">
    <property type="entry name" value="RT_RNaseH_2"/>
    <property type="match status" value="1"/>
</dbReference>
<organism evidence="15 16">
    <name type="scientific">Macrosiphum euphorbiae</name>
    <name type="common">potato aphid</name>
    <dbReference type="NCBI Taxonomy" id="13131"/>
    <lineage>
        <taxon>Eukaryota</taxon>
        <taxon>Metazoa</taxon>
        <taxon>Ecdysozoa</taxon>
        <taxon>Arthropoda</taxon>
        <taxon>Hexapoda</taxon>
        <taxon>Insecta</taxon>
        <taxon>Pterygota</taxon>
        <taxon>Neoptera</taxon>
        <taxon>Paraneoptera</taxon>
        <taxon>Hemiptera</taxon>
        <taxon>Sternorrhyncha</taxon>
        <taxon>Aphidomorpha</taxon>
        <taxon>Aphidoidea</taxon>
        <taxon>Aphididae</taxon>
        <taxon>Macrosiphini</taxon>
        <taxon>Macrosiphum</taxon>
    </lineage>
</organism>
<evidence type="ECO:0000256" key="1">
    <source>
        <dbReference type="ARBA" id="ARBA00012493"/>
    </source>
</evidence>